<accession>A0A6J6AWQ9</accession>
<dbReference type="EMBL" id="CAEZSH010000001">
    <property type="protein sequence ID" value="CAB4530846.1"/>
    <property type="molecule type" value="Genomic_DNA"/>
</dbReference>
<reference evidence="1" key="1">
    <citation type="submission" date="2020-05" db="EMBL/GenBank/DDBJ databases">
        <authorList>
            <person name="Chiriac C."/>
            <person name="Salcher M."/>
            <person name="Ghai R."/>
            <person name="Kavagutti S V."/>
        </authorList>
    </citation>
    <scope>NUCLEOTIDE SEQUENCE</scope>
</reference>
<proteinExistence type="predicted"/>
<gene>
    <name evidence="1" type="ORF">UFOPK1410_00021</name>
</gene>
<name>A0A6J6AWQ9_9ZZZZ</name>
<evidence type="ECO:0000313" key="1">
    <source>
        <dbReference type="EMBL" id="CAB4530846.1"/>
    </source>
</evidence>
<protein>
    <submittedName>
        <fullName evidence="1">Unannotated protein</fullName>
    </submittedName>
</protein>
<dbReference type="AlphaFoldDB" id="A0A6J6AWQ9"/>
<organism evidence="1">
    <name type="scientific">freshwater metagenome</name>
    <dbReference type="NCBI Taxonomy" id="449393"/>
    <lineage>
        <taxon>unclassified sequences</taxon>
        <taxon>metagenomes</taxon>
        <taxon>ecological metagenomes</taxon>
    </lineage>
</organism>
<sequence>MVENQIFCVGLSKNSGWPSIGVNIDNTLIDLWRTFANPGTTHCFGIYPNGVVVIAVQNDWSIRRDLI</sequence>